<protein>
    <submittedName>
        <fullName evidence="2">Uncharacterized protein</fullName>
    </submittedName>
</protein>
<evidence type="ECO:0000313" key="3">
    <source>
        <dbReference type="Proteomes" id="UP001163687"/>
    </source>
</evidence>
<feature type="compositionally biased region" description="Low complexity" evidence="1">
    <location>
        <begin position="161"/>
        <end position="180"/>
    </location>
</feature>
<accession>A0AA35CIQ7</accession>
<sequence>MPLRLLLDSRGSGEAIALVGGLLVAGTALVGGVEVARTGALQNHLKRLAEVVVENVSENGCYDARTDAQVREYLSRARLDPGRLALSATTVRQPYGEGVQARVEYVRPVALLGLGTPLGVRVAATATGVSNHVAPVRNAACTRPSFGAATGNAGVEPATVGAGAQAGSPSPSPASPEAAGTDFDSPAFRPWQDTAQGEGHEAPACGPVTRTRTATRYRDEEYPVQVDTREETRYREETYEVPVQRTRTVTRYRTETYQVQVGTRAETRYREVTRRKKVCTGTLFKRCTYRTYRDLEPYTEVVPVYETRTRQVPYETTETYTAYETRTRQVPYTVSVPVYETRVRSVPYTVTETYVENTCETRSAQGTSSRPGGGSGLTDPSVPGKEGVGRDLPSVGRAG</sequence>
<dbReference type="AlphaFoldDB" id="A0AA35CIQ7"/>
<keyword evidence="3" id="KW-1185">Reference proteome</keyword>
<dbReference type="EMBL" id="AP025628">
    <property type="protein sequence ID" value="BDG59940.1"/>
    <property type="molecule type" value="Genomic_DNA"/>
</dbReference>
<feature type="region of interest" description="Disordered" evidence="1">
    <location>
        <begin position="157"/>
        <end position="218"/>
    </location>
</feature>
<reference evidence="2" key="1">
    <citation type="submission" date="2022-03" db="EMBL/GenBank/DDBJ databases">
        <title>Complete genome sequence of Caldinitratiruptor microaerophilus.</title>
        <authorList>
            <person name="Mukaiyama R."/>
            <person name="Nishiyama T."/>
            <person name="Ueda K."/>
        </authorList>
    </citation>
    <scope>NUCLEOTIDE SEQUENCE</scope>
    <source>
        <strain evidence="2">JCM 16183</strain>
    </source>
</reference>
<dbReference type="Proteomes" id="UP001163687">
    <property type="component" value="Chromosome"/>
</dbReference>
<name>A0AA35CIQ7_9FIRM</name>
<evidence type="ECO:0000313" key="2">
    <source>
        <dbReference type="EMBL" id="BDG59940.1"/>
    </source>
</evidence>
<gene>
    <name evidence="2" type="ORF">caldi_10300</name>
</gene>
<dbReference type="RefSeq" id="WP_264844019.1">
    <property type="nucleotide sequence ID" value="NZ_AP025628.1"/>
</dbReference>
<dbReference type="Pfam" id="PF07639">
    <property type="entry name" value="YTV"/>
    <property type="match status" value="1"/>
</dbReference>
<dbReference type="KEGG" id="cmic:caldi_10300"/>
<evidence type="ECO:0000256" key="1">
    <source>
        <dbReference type="SAM" id="MobiDB-lite"/>
    </source>
</evidence>
<organism evidence="2 3">
    <name type="scientific">Caldinitratiruptor microaerophilus</name>
    <dbReference type="NCBI Taxonomy" id="671077"/>
    <lineage>
        <taxon>Bacteria</taxon>
        <taxon>Bacillati</taxon>
        <taxon>Bacillota</taxon>
        <taxon>Clostridia</taxon>
        <taxon>Eubacteriales</taxon>
        <taxon>Symbiobacteriaceae</taxon>
        <taxon>Caldinitratiruptor</taxon>
    </lineage>
</organism>
<proteinExistence type="predicted"/>
<dbReference type="InterPro" id="IPR011521">
    <property type="entry name" value="YTV"/>
</dbReference>
<feature type="region of interest" description="Disordered" evidence="1">
    <location>
        <begin position="359"/>
        <end position="399"/>
    </location>
</feature>
<feature type="compositionally biased region" description="Polar residues" evidence="1">
    <location>
        <begin position="359"/>
        <end position="370"/>
    </location>
</feature>